<evidence type="ECO:0000313" key="4">
    <source>
        <dbReference type="EMBL" id="SPD08319.1"/>
    </source>
</evidence>
<keyword evidence="1" id="KW-0863">Zinc-finger</keyword>
<name>A0A2N9H9R7_FAGSY</name>
<dbReference type="PANTHER" id="PTHR47481">
    <property type="match status" value="1"/>
</dbReference>
<evidence type="ECO:0000256" key="2">
    <source>
        <dbReference type="SAM" id="MobiDB-lite"/>
    </source>
</evidence>
<feature type="domain" description="CCHC-type" evidence="3">
    <location>
        <begin position="253"/>
        <end position="268"/>
    </location>
</feature>
<dbReference type="GO" id="GO:0008270">
    <property type="term" value="F:zinc ion binding"/>
    <property type="evidence" value="ECO:0007669"/>
    <property type="project" value="UniProtKB-KW"/>
</dbReference>
<dbReference type="SUPFAM" id="SSF57756">
    <property type="entry name" value="Retrovirus zinc finger-like domains"/>
    <property type="match status" value="1"/>
</dbReference>
<dbReference type="Pfam" id="PF14223">
    <property type="entry name" value="Retrotran_gag_2"/>
    <property type="match status" value="1"/>
</dbReference>
<dbReference type="InterPro" id="IPR036875">
    <property type="entry name" value="Znf_CCHC_sf"/>
</dbReference>
<feature type="region of interest" description="Disordered" evidence="2">
    <location>
        <begin position="264"/>
        <end position="314"/>
    </location>
</feature>
<feature type="compositionally biased region" description="Basic residues" evidence="2">
    <location>
        <begin position="269"/>
        <end position="279"/>
    </location>
</feature>
<dbReference type="PANTHER" id="PTHR47481:SF31">
    <property type="entry name" value="OS01G0873500 PROTEIN"/>
    <property type="match status" value="1"/>
</dbReference>
<evidence type="ECO:0000259" key="3">
    <source>
        <dbReference type="PROSITE" id="PS50158"/>
    </source>
</evidence>
<dbReference type="InterPro" id="IPR054722">
    <property type="entry name" value="PolX-like_BBD"/>
</dbReference>
<dbReference type="Pfam" id="PF22936">
    <property type="entry name" value="Pol_BBD"/>
    <property type="match status" value="1"/>
</dbReference>
<dbReference type="PROSITE" id="PS50158">
    <property type="entry name" value="ZF_CCHC"/>
    <property type="match status" value="1"/>
</dbReference>
<reference evidence="4" key="1">
    <citation type="submission" date="2018-02" db="EMBL/GenBank/DDBJ databases">
        <authorList>
            <person name="Cohen D.B."/>
            <person name="Kent A.D."/>
        </authorList>
    </citation>
    <scope>NUCLEOTIDE SEQUENCE</scope>
</reference>
<protein>
    <recommendedName>
        <fullName evidence="3">CCHC-type domain-containing protein</fullName>
    </recommendedName>
</protein>
<dbReference type="GO" id="GO:0003676">
    <property type="term" value="F:nucleic acid binding"/>
    <property type="evidence" value="ECO:0007669"/>
    <property type="project" value="InterPro"/>
</dbReference>
<dbReference type="AlphaFoldDB" id="A0A2N9H9R7"/>
<gene>
    <name evidence="4" type="ORF">FSB_LOCUS36201</name>
</gene>
<keyword evidence="1" id="KW-0862">Zinc</keyword>
<proteinExistence type="predicted"/>
<feature type="compositionally biased region" description="Low complexity" evidence="2">
    <location>
        <begin position="292"/>
        <end position="303"/>
    </location>
</feature>
<evidence type="ECO:0000256" key="1">
    <source>
        <dbReference type="PROSITE-ProRule" id="PRU00047"/>
    </source>
</evidence>
<keyword evidence="1" id="KW-0479">Metal-binding</keyword>
<sequence>MTTSDSSHPISIQMNGPNYSHWSFLMRNFLKGKGLWKYVTGEKTCPKKLEGQKVADFESKVEEWEMNNSKIVTWIANTVTTSISMQLGKFETAKEVWDFLARRYVQTDFARRYKLELDLASLKQKTSQSISDFHSEMSVLWDQLALMEPKWTVDTELYYQYREETRLVQFLMALQDDFESIRSSIIHRIPRPSVDATLSELLAEETRKGILIHKGTEAESVFIATQHTKYSTQSSNSFGNNQGKYRDMSTVECRYCHKSGHMKSNCPKLKGRYNPRKSNRTATLASSESENLATTSQSSQLSSDHPTADQVHINSGTHSNNWYIDSGAFNHMTNNHDLLDSSSPIHSSPSIHTANGSTMVATHIGFVSTLKDVSIPDVLLDRLTRKLVGTSCKVGRLFILETLEVSKSINARLVASVLESSSFSLWHSRPATTLDDKFPKNMKFQRTIGFRSVSLQDSVAISN</sequence>
<dbReference type="Gene3D" id="4.10.60.10">
    <property type="entry name" value="Zinc finger, CCHC-type"/>
    <property type="match status" value="1"/>
</dbReference>
<dbReference type="InterPro" id="IPR001878">
    <property type="entry name" value="Znf_CCHC"/>
</dbReference>
<organism evidence="4">
    <name type="scientific">Fagus sylvatica</name>
    <name type="common">Beechnut</name>
    <dbReference type="NCBI Taxonomy" id="28930"/>
    <lineage>
        <taxon>Eukaryota</taxon>
        <taxon>Viridiplantae</taxon>
        <taxon>Streptophyta</taxon>
        <taxon>Embryophyta</taxon>
        <taxon>Tracheophyta</taxon>
        <taxon>Spermatophyta</taxon>
        <taxon>Magnoliopsida</taxon>
        <taxon>eudicotyledons</taxon>
        <taxon>Gunneridae</taxon>
        <taxon>Pentapetalae</taxon>
        <taxon>rosids</taxon>
        <taxon>fabids</taxon>
        <taxon>Fagales</taxon>
        <taxon>Fagaceae</taxon>
        <taxon>Fagus</taxon>
    </lineage>
</organism>
<accession>A0A2N9H9R7</accession>
<dbReference type="EMBL" id="OIVN01003032">
    <property type="protein sequence ID" value="SPD08319.1"/>
    <property type="molecule type" value="Genomic_DNA"/>
</dbReference>
<feature type="compositionally biased region" description="Polar residues" evidence="2">
    <location>
        <begin position="280"/>
        <end position="291"/>
    </location>
</feature>